<feature type="non-terminal residue" evidence="7">
    <location>
        <position position="207"/>
    </location>
</feature>
<keyword evidence="2" id="KW-0378">Hydrolase</keyword>
<dbReference type="Proteomes" id="UP000708208">
    <property type="component" value="Unassembled WGS sequence"/>
</dbReference>
<keyword evidence="8" id="KW-1185">Reference proteome</keyword>
<comment type="caution">
    <text evidence="7">The sequence shown here is derived from an EMBL/GenBank/DDBJ whole genome shotgun (WGS) entry which is preliminary data.</text>
</comment>
<feature type="non-terminal residue" evidence="7">
    <location>
        <position position="1"/>
    </location>
</feature>
<dbReference type="InterPro" id="IPR001547">
    <property type="entry name" value="Glyco_hydro_5"/>
</dbReference>
<accession>A0A8J2KU99</accession>
<dbReference type="GO" id="GO:0008422">
    <property type="term" value="F:beta-glucosidase activity"/>
    <property type="evidence" value="ECO:0007669"/>
    <property type="project" value="TreeGrafter"/>
</dbReference>
<evidence type="ECO:0000256" key="1">
    <source>
        <dbReference type="ARBA" id="ARBA00022729"/>
    </source>
</evidence>
<evidence type="ECO:0000313" key="7">
    <source>
        <dbReference type="EMBL" id="CAG7823682.1"/>
    </source>
</evidence>
<dbReference type="AlphaFoldDB" id="A0A8J2KU99"/>
<gene>
    <name evidence="7" type="ORF">AFUS01_LOCUS33883</name>
</gene>
<dbReference type="GO" id="GO:0009986">
    <property type="term" value="C:cell surface"/>
    <property type="evidence" value="ECO:0007669"/>
    <property type="project" value="TreeGrafter"/>
</dbReference>
<dbReference type="OrthoDB" id="1887033at2759"/>
<feature type="domain" description="Glycoside hydrolase family 5" evidence="6">
    <location>
        <begin position="76"/>
        <end position="205"/>
    </location>
</feature>
<dbReference type="PANTHER" id="PTHR31297">
    <property type="entry name" value="GLUCAN ENDO-1,6-BETA-GLUCOSIDASE B"/>
    <property type="match status" value="1"/>
</dbReference>
<protein>
    <recommendedName>
        <fullName evidence="6">Glycoside hydrolase family 5 domain-containing protein</fullName>
    </recommendedName>
</protein>
<keyword evidence="4" id="KW-0961">Cell wall biogenesis/degradation</keyword>
<reference evidence="7" key="1">
    <citation type="submission" date="2021-06" db="EMBL/GenBank/DDBJ databases">
        <authorList>
            <person name="Hodson N. C."/>
            <person name="Mongue J. A."/>
            <person name="Jaron S. K."/>
        </authorList>
    </citation>
    <scope>NUCLEOTIDE SEQUENCE</scope>
</reference>
<dbReference type="InterPro" id="IPR050386">
    <property type="entry name" value="Glycosyl_hydrolase_5"/>
</dbReference>
<proteinExistence type="predicted"/>
<dbReference type="GO" id="GO:0005576">
    <property type="term" value="C:extracellular region"/>
    <property type="evidence" value="ECO:0007669"/>
    <property type="project" value="TreeGrafter"/>
</dbReference>
<evidence type="ECO:0000256" key="5">
    <source>
        <dbReference type="SAM" id="SignalP"/>
    </source>
</evidence>
<evidence type="ECO:0000259" key="6">
    <source>
        <dbReference type="Pfam" id="PF00150"/>
    </source>
</evidence>
<evidence type="ECO:0000256" key="2">
    <source>
        <dbReference type="ARBA" id="ARBA00022801"/>
    </source>
</evidence>
<keyword evidence="3" id="KW-0326">Glycosidase</keyword>
<evidence type="ECO:0000313" key="8">
    <source>
        <dbReference type="Proteomes" id="UP000708208"/>
    </source>
</evidence>
<feature type="chain" id="PRO_5035175409" description="Glycoside hydrolase family 5 domain-containing protein" evidence="5">
    <location>
        <begin position="25"/>
        <end position="207"/>
    </location>
</feature>
<keyword evidence="1 5" id="KW-0732">Signal</keyword>
<dbReference type="EMBL" id="CAJVCH010530274">
    <property type="protein sequence ID" value="CAG7823682.1"/>
    <property type="molecule type" value="Genomic_DNA"/>
</dbReference>
<name>A0A8J2KU99_9HEXA</name>
<evidence type="ECO:0000256" key="4">
    <source>
        <dbReference type="ARBA" id="ARBA00023316"/>
    </source>
</evidence>
<dbReference type="GO" id="GO:0071555">
    <property type="term" value="P:cell wall organization"/>
    <property type="evidence" value="ECO:0007669"/>
    <property type="project" value="UniProtKB-KW"/>
</dbReference>
<dbReference type="Pfam" id="PF00150">
    <property type="entry name" value="Cellulase"/>
    <property type="match status" value="1"/>
</dbReference>
<dbReference type="GO" id="GO:0009251">
    <property type="term" value="P:glucan catabolic process"/>
    <property type="evidence" value="ECO:0007669"/>
    <property type="project" value="TreeGrafter"/>
</dbReference>
<sequence length="207" mass="23111">YHRSIMAKLLLIVALLGAISCASAWDYGNRQVRGVNLGGWLVLEKWIKPSVFNGLPGNINDEWSLCQHLGYQAAEQRLKSHWDSWVTENDIITLKNAGINHLRIPFGYWAIEIPNGEPWVWGSWDYVMKAVGWAKKHGLQVMIDLHGAPGSQNGNDHSGHAGNTGFFNSDNNLNLATRVIGKVAQIFNSSEWRSTVSIIQLLNEPVL</sequence>
<evidence type="ECO:0000256" key="3">
    <source>
        <dbReference type="ARBA" id="ARBA00023295"/>
    </source>
</evidence>
<dbReference type="PANTHER" id="PTHR31297:SF1">
    <property type="entry name" value="GLUCAN 1,3-BETA-GLUCOSIDASE I_II-RELATED"/>
    <property type="match status" value="1"/>
</dbReference>
<organism evidence="7 8">
    <name type="scientific">Allacma fusca</name>
    <dbReference type="NCBI Taxonomy" id="39272"/>
    <lineage>
        <taxon>Eukaryota</taxon>
        <taxon>Metazoa</taxon>
        <taxon>Ecdysozoa</taxon>
        <taxon>Arthropoda</taxon>
        <taxon>Hexapoda</taxon>
        <taxon>Collembola</taxon>
        <taxon>Symphypleona</taxon>
        <taxon>Sminthuridae</taxon>
        <taxon>Allacma</taxon>
    </lineage>
</organism>
<feature type="signal peptide" evidence="5">
    <location>
        <begin position="1"/>
        <end position="24"/>
    </location>
</feature>